<dbReference type="CDD" id="cd04301">
    <property type="entry name" value="NAT_SF"/>
    <property type="match status" value="1"/>
</dbReference>
<evidence type="ECO:0000313" key="3">
    <source>
        <dbReference type="Proteomes" id="UP000605148"/>
    </source>
</evidence>
<dbReference type="RefSeq" id="WP_150494347.1">
    <property type="nucleotide sequence ID" value="NZ_BMFA01000001.1"/>
</dbReference>
<name>A0A916WX65_9HYPH</name>
<dbReference type="InterPro" id="IPR000182">
    <property type="entry name" value="GNAT_dom"/>
</dbReference>
<dbReference type="PROSITE" id="PS51186">
    <property type="entry name" value="GNAT"/>
    <property type="match status" value="1"/>
</dbReference>
<dbReference type="InterPro" id="IPR016181">
    <property type="entry name" value="Acyl_CoA_acyltransferase"/>
</dbReference>
<gene>
    <name evidence="2" type="ORF">GCM10011316_06300</name>
</gene>
<proteinExistence type="predicted"/>
<dbReference type="Proteomes" id="UP000605148">
    <property type="component" value="Unassembled WGS sequence"/>
</dbReference>
<evidence type="ECO:0000259" key="1">
    <source>
        <dbReference type="PROSITE" id="PS51186"/>
    </source>
</evidence>
<comment type="caution">
    <text evidence="2">The sequence shown here is derived from an EMBL/GenBank/DDBJ whole genome shotgun (WGS) entry which is preliminary data.</text>
</comment>
<reference evidence="2" key="2">
    <citation type="submission" date="2020-09" db="EMBL/GenBank/DDBJ databases">
        <authorList>
            <person name="Sun Q."/>
            <person name="Zhou Y."/>
        </authorList>
    </citation>
    <scope>NUCLEOTIDE SEQUENCE</scope>
    <source>
        <strain evidence="2">CGMCC 1.12426</strain>
    </source>
</reference>
<dbReference type="Pfam" id="PF13673">
    <property type="entry name" value="Acetyltransf_10"/>
    <property type="match status" value="1"/>
</dbReference>
<sequence>MNSRFSGHWATFDALSAMDLYKLLKLRVDVFVVEQNCPYPEIDGQDPRAWHFLLRETDTGELAGCIRIFEPEASCPLARIGRVATDGRYRGLGLGRHLMREGIAKVQDLWPAAGIALSAQAYLLTFYRGFGFEPVSGEYLEDGIPHVDMVRDSARRPPA</sequence>
<accession>A0A916WX65</accession>
<evidence type="ECO:0000313" key="2">
    <source>
        <dbReference type="EMBL" id="GGB36912.1"/>
    </source>
</evidence>
<protein>
    <submittedName>
        <fullName evidence="2">ElaA protein</fullName>
    </submittedName>
</protein>
<keyword evidence="3" id="KW-1185">Reference proteome</keyword>
<feature type="domain" description="N-acetyltransferase" evidence="1">
    <location>
        <begin position="10"/>
        <end position="157"/>
    </location>
</feature>
<reference evidence="2" key="1">
    <citation type="journal article" date="2014" name="Int. J. Syst. Evol. Microbiol.">
        <title>Complete genome sequence of Corynebacterium casei LMG S-19264T (=DSM 44701T), isolated from a smear-ripened cheese.</title>
        <authorList>
            <consortium name="US DOE Joint Genome Institute (JGI-PGF)"/>
            <person name="Walter F."/>
            <person name="Albersmeier A."/>
            <person name="Kalinowski J."/>
            <person name="Ruckert C."/>
        </authorList>
    </citation>
    <scope>NUCLEOTIDE SEQUENCE</scope>
    <source>
        <strain evidence="2">CGMCC 1.12426</strain>
    </source>
</reference>
<dbReference type="AlphaFoldDB" id="A0A916WX65"/>
<dbReference type="GO" id="GO:0016747">
    <property type="term" value="F:acyltransferase activity, transferring groups other than amino-acyl groups"/>
    <property type="evidence" value="ECO:0007669"/>
    <property type="project" value="InterPro"/>
</dbReference>
<dbReference type="OrthoDB" id="9796171at2"/>
<dbReference type="EMBL" id="BMFA01000001">
    <property type="protein sequence ID" value="GGB36912.1"/>
    <property type="molecule type" value="Genomic_DNA"/>
</dbReference>
<dbReference type="SUPFAM" id="SSF55729">
    <property type="entry name" value="Acyl-CoA N-acyltransferases (Nat)"/>
    <property type="match status" value="1"/>
</dbReference>
<organism evidence="2 3">
    <name type="scientific">Roseibium aquae</name>
    <dbReference type="NCBI Taxonomy" id="1323746"/>
    <lineage>
        <taxon>Bacteria</taxon>
        <taxon>Pseudomonadati</taxon>
        <taxon>Pseudomonadota</taxon>
        <taxon>Alphaproteobacteria</taxon>
        <taxon>Hyphomicrobiales</taxon>
        <taxon>Stappiaceae</taxon>
        <taxon>Roseibium</taxon>
    </lineage>
</organism>
<dbReference type="Gene3D" id="3.40.630.30">
    <property type="match status" value="1"/>
</dbReference>